<proteinExistence type="predicted"/>
<dbReference type="HOGENOM" id="CLU_1809184_0_0_1"/>
<name>J3L9E5_ORYBR</name>
<dbReference type="AlphaFoldDB" id="J3L9E5"/>
<evidence type="ECO:0000313" key="1">
    <source>
        <dbReference type="EnsemblPlants" id="OB02G12620.1"/>
    </source>
</evidence>
<sequence>MKESMRRKGVVAAAVTAVCITMLILLSSGQTQQVSARSKISRCYDGCMPDCEPYSPLPVCKFFCITCCVVKGNHDCSRPGGGVRRRWLHGALRVVHPRGRGNRRTMGNRCWCCSSLCRWLQHLLEQEEELGSDDRQDLLLKLK</sequence>
<dbReference type="Proteomes" id="UP000006038">
    <property type="component" value="Unassembled WGS sequence"/>
</dbReference>
<protein>
    <submittedName>
        <fullName evidence="1">Uncharacterized protein</fullName>
    </submittedName>
</protein>
<dbReference type="eggNOG" id="ENOG502R5RI">
    <property type="taxonomic scope" value="Eukaryota"/>
</dbReference>
<accession>J3L9E5</accession>
<dbReference type="EnsemblPlants" id="OB02G12620.1">
    <property type="protein sequence ID" value="OB02G12620.1"/>
    <property type="gene ID" value="OB02G12620"/>
</dbReference>
<dbReference type="Gramene" id="OB02G12620.1">
    <property type="protein sequence ID" value="OB02G12620.1"/>
    <property type="gene ID" value="OB02G12620"/>
</dbReference>
<dbReference type="PANTHER" id="PTHR36483:SF1">
    <property type="entry name" value="OS02G0130700 PROTEIN"/>
    <property type="match status" value="1"/>
</dbReference>
<keyword evidence="2" id="KW-1185">Reference proteome</keyword>
<reference evidence="1" key="1">
    <citation type="submission" date="2013-04" db="UniProtKB">
        <authorList>
            <consortium name="EnsemblPlants"/>
        </authorList>
    </citation>
    <scope>IDENTIFICATION</scope>
</reference>
<organism evidence="1">
    <name type="scientific">Oryza brachyantha</name>
    <name type="common">malo sina</name>
    <dbReference type="NCBI Taxonomy" id="4533"/>
    <lineage>
        <taxon>Eukaryota</taxon>
        <taxon>Viridiplantae</taxon>
        <taxon>Streptophyta</taxon>
        <taxon>Embryophyta</taxon>
        <taxon>Tracheophyta</taxon>
        <taxon>Spermatophyta</taxon>
        <taxon>Magnoliopsida</taxon>
        <taxon>Liliopsida</taxon>
        <taxon>Poales</taxon>
        <taxon>Poaceae</taxon>
        <taxon>BOP clade</taxon>
        <taxon>Oryzoideae</taxon>
        <taxon>Oryzeae</taxon>
        <taxon>Oryzinae</taxon>
        <taxon>Oryza</taxon>
    </lineage>
</organism>
<dbReference type="PANTHER" id="PTHR36483">
    <property type="entry name" value="OS02G0130700 PROTEIN"/>
    <property type="match status" value="1"/>
</dbReference>
<evidence type="ECO:0000313" key="2">
    <source>
        <dbReference type="Proteomes" id="UP000006038"/>
    </source>
</evidence>